<reference evidence="2 3" key="1">
    <citation type="submission" date="2020-02" db="EMBL/GenBank/DDBJ databases">
        <title>Acidophilic actinobacteria isolated from forest soil.</title>
        <authorList>
            <person name="Golinska P."/>
        </authorList>
    </citation>
    <scope>NUCLEOTIDE SEQUENCE [LARGE SCALE GENOMIC DNA]</scope>
    <source>
        <strain evidence="2 3">NL8</strain>
    </source>
</reference>
<protein>
    <recommendedName>
        <fullName evidence="4">Integral membrane protein</fullName>
    </recommendedName>
</protein>
<feature type="transmembrane region" description="Helical" evidence="1">
    <location>
        <begin position="103"/>
        <end position="123"/>
    </location>
</feature>
<evidence type="ECO:0008006" key="4">
    <source>
        <dbReference type="Google" id="ProtNLM"/>
    </source>
</evidence>
<keyword evidence="1" id="KW-0812">Transmembrane</keyword>
<name>A0ABS5KX67_9ACTN</name>
<organism evidence="2 3">
    <name type="scientific">Catenulispora pinistramenti</name>
    <dbReference type="NCBI Taxonomy" id="2705254"/>
    <lineage>
        <taxon>Bacteria</taxon>
        <taxon>Bacillati</taxon>
        <taxon>Actinomycetota</taxon>
        <taxon>Actinomycetes</taxon>
        <taxon>Catenulisporales</taxon>
        <taxon>Catenulisporaceae</taxon>
        <taxon>Catenulispora</taxon>
    </lineage>
</organism>
<dbReference type="RefSeq" id="WP_212013760.1">
    <property type="nucleotide sequence ID" value="NZ_JAAFYZ010000108.1"/>
</dbReference>
<dbReference type="Proteomes" id="UP000730482">
    <property type="component" value="Unassembled WGS sequence"/>
</dbReference>
<keyword evidence="3" id="KW-1185">Reference proteome</keyword>
<feature type="transmembrane region" description="Helical" evidence="1">
    <location>
        <begin position="80"/>
        <end position="97"/>
    </location>
</feature>
<comment type="caution">
    <text evidence="2">The sequence shown here is derived from an EMBL/GenBank/DDBJ whole genome shotgun (WGS) entry which is preliminary data.</text>
</comment>
<evidence type="ECO:0000313" key="3">
    <source>
        <dbReference type="Proteomes" id="UP000730482"/>
    </source>
</evidence>
<gene>
    <name evidence="2" type="ORF">KGQ19_27430</name>
</gene>
<keyword evidence="1" id="KW-1133">Transmembrane helix</keyword>
<proteinExistence type="predicted"/>
<evidence type="ECO:0000313" key="2">
    <source>
        <dbReference type="EMBL" id="MBS2550609.1"/>
    </source>
</evidence>
<keyword evidence="1" id="KW-0472">Membrane</keyword>
<sequence>MWLDVFFDGLEQLVDKLHERWPHATFWTILALWSAAAAIPTLGAALTGAGWFSILVPLAPLLVIALTYWRGVEWIPTPAWVAALTMWAILPGGLTYAGTTTDAARAGLAAFLFCYGQLLVAMLKAICERRGFSVDTSFAQLRLMRLKLLAAAFPLILSFRANTDGPVSAQGWHVIAEPVVCALVLVACALPGPRTAFAAALAVAVGAWALLDHSNAHDRWALIGENGWLWLAGCYQWFRAARKDFWNRDHSRAGY</sequence>
<feature type="transmembrane region" description="Helical" evidence="1">
    <location>
        <begin position="49"/>
        <end position="68"/>
    </location>
</feature>
<accession>A0ABS5KX67</accession>
<dbReference type="EMBL" id="JAAFYZ010000108">
    <property type="protein sequence ID" value="MBS2550609.1"/>
    <property type="molecule type" value="Genomic_DNA"/>
</dbReference>
<feature type="transmembrane region" description="Helical" evidence="1">
    <location>
        <begin position="24"/>
        <end position="43"/>
    </location>
</feature>
<evidence type="ECO:0000256" key="1">
    <source>
        <dbReference type="SAM" id="Phobius"/>
    </source>
</evidence>